<name>A0A329MG16_9BACL</name>
<accession>A0A329MG16</accession>
<dbReference type="Proteomes" id="UP000250369">
    <property type="component" value="Unassembled WGS sequence"/>
</dbReference>
<comment type="caution">
    <text evidence="1">The sequence shown here is derived from an EMBL/GenBank/DDBJ whole genome shotgun (WGS) entry which is preliminary data.</text>
</comment>
<dbReference type="AlphaFoldDB" id="A0A329MG16"/>
<proteinExistence type="predicted"/>
<organism evidence="1 2">
    <name type="scientific">Paenibacillus contaminans</name>
    <dbReference type="NCBI Taxonomy" id="450362"/>
    <lineage>
        <taxon>Bacteria</taxon>
        <taxon>Bacillati</taxon>
        <taxon>Bacillota</taxon>
        <taxon>Bacilli</taxon>
        <taxon>Bacillales</taxon>
        <taxon>Paenibacillaceae</taxon>
        <taxon>Paenibacillus</taxon>
    </lineage>
</organism>
<reference evidence="1 2" key="1">
    <citation type="journal article" date="2009" name="Int. J. Syst. Evol. Microbiol.">
        <title>Paenibacillus contaminans sp. nov., isolated from a contaminated laboratory plate.</title>
        <authorList>
            <person name="Chou J.H."/>
            <person name="Lee J.H."/>
            <person name="Lin M.C."/>
            <person name="Chang P.S."/>
            <person name="Arun A.B."/>
            <person name="Young C.C."/>
            <person name="Chen W.M."/>
        </authorList>
    </citation>
    <scope>NUCLEOTIDE SEQUENCE [LARGE SCALE GENOMIC DNA]</scope>
    <source>
        <strain evidence="1 2">CKOBP-6</strain>
    </source>
</reference>
<evidence type="ECO:0000313" key="1">
    <source>
        <dbReference type="EMBL" id="RAV18855.1"/>
    </source>
</evidence>
<dbReference type="EMBL" id="QMFB01000015">
    <property type="protein sequence ID" value="RAV18855.1"/>
    <property type="molecule type" value="Genomic_DNA"/>
</dbReference>
<dbReference type="RefSeq" id="WP_113033489.1">
    <property type="nucleotide sequence ID" value="NZ_QMFB01000015.1"/>
</dbReference>
<evidence type="ECO:0000313" key="2">
    <source>
        <dbReference type="Proteomes" id="UP000250369"/>
    </source>
</evidence>
<protein>
    <submittedName>
        <fullName evidence="1">Uncharacterized protein</fullName>
    </submittedName>
</protein>
<keyword evidence="2" id="KW-1185">Reference proteome</keyword>
<dbReference type="OrthoDB" id="3035386at2"/>
<gene>
    <name evidence="1" type="ORF">DQG23_24310</name>
</gene>
<sequence>MKPKYSKPDSRGKLFVDCSECKRGGKGDQTCSSGWKIKTGKRGGCFIGELLDKYKESEGSTCQSK</sequence>